<accession>A0A835V6H4</accession>
<protein>
    <submittedName>
        <fullName evidence="1">Uncharacterized protein</fullName>
    </submittedName>
</protein>
<evidence type="ECO:0000313" key="2">
    <source>
        <dbReference type="Proteomes" id="UP000636800"/>
    </source>
</evidence>
<evidence type="ECO:0000313" key="1">
    <source>
        <dbReference type="EMBL" id="KAG0485545.1"/>
    </source>
</evidence>
<keyword evidence="2" id="KW-1185">Reference proteome</keyword>
<dbReference type="EMBL" id="JADCNL010000004">
    <property type="protein sequence ID" value="KAG0485545.1"/>
    <property type="molecule type" value="Genomic_DNA"/>
</dbReference>
<gene>
    <name evidence="1" type="ORF">HPP92_009624</name>
</gene>
<name>A0A835V6H4_VANPL</name>
<dbReference type="AlphaFoldDB" id="A0A835V6H4"/>
<comment type="caution">
    <text evidence="1">The sequence shown here is derived from an EMBL/GenBank/DDBJ whole genome shotgun (WGS) entry which is preliminary data.</text>
</comment>
<organism evidence="1 2">
    <name type="scientific">Vanilla planifolia</name>
    <name type="common">Vanilla</name>
    <dbReference type="NCBI Taxonomy" id="51239"/>
    <lineage>
        <taxon>Eukaryota</taxon>
        <taxon>Viridiplantae</taxon>
        <taxon>Streptophyta</taxon>
        <taxon>Embryophyta</taxon>
        <taxon>Tracheophyta</taxon>
        <taxon>Spermatophyta</taxon>
        <taxon>Magnoliopsida</taxon>
        <taxon>Liliopsida</taxon>
        <taxon>Asparagales</taxon>
        <taxon>Orchidaceae</taxon>
        <taxon>Vanilloideae</taxon>
        <taxon>Vanilleae</taxon>
        <taxon>Vanilla</taxon>
    </lineage>
</organism>
<reference evidence="1 2" key="1">
    <citation type="journal article" date="2020" name="Nat. Food">
        <title>A phased Vanilla planifolia genome enables genetic improvement of flavour and production.</title>
        <authorList>
            <person name="Hasing T."/>
            <person name="Tang H."/>
            <person name="Brym M."/>
            <person name="Khazi F."/>
            <person name="Huang T."/>
            <person name="Chambers A.H."/>
        </authorList>
    </citation>
    <scope>NUCLEOTIDE SEQUENCE [LARGE SCALE GENOMIC DNA]</scope>
    <source>
        <tissue evidence="1">Leaf</tissue>
    </source>
</reference>
<sequence>MGRRGSRKGMKVWLRAAIIARRNTVEEQQEMVEEALKKAFSSSFVVFGKSSIIFWVKEAQFQEKGKKCGLYSQMQVSGGHKLCWNVHKSLQAAFRSSLENLLGCQLTWFQLEWLRAIPLSHGNPALFSASWANSQISREELRDHLRQHPPADDPALKQPCYQRSCMAKQAHGVDCSR</sequence>
<proteinExistence type="predicted"/>
<dbReference type="OrthoDB" id="672675at2759"/>
<dbReference type="Proteomes" id="UP000636800">
    <property type="component" value="Unassembled WGS sequence"/>
</dbReference>